<dbReference type="SUPFAM" id="SSF52172">
    <property type="entry name" value="CheY-like"/>
    <property type="match status" value="2"/>
</dbReference>
<dbReference type="SUPFAM" id="SSF55073">
    <property type="entry name" value="Nucleotide cyclase"/>
    <property type="match status" value="1"/>
</dbReference>
<dbReference type="Pfam" id="PF00072">
    <property type="entry name" value="Response_reg"/>
    <property type="match status" value="2"/>
</dbReference>
<dbReference type="RefSeq" id="WP_066236296.1">
    <property type="nucleotide sequence ID" value="NZ_LRFC01000001.1"/>
</dbReference>
<evidence type="ECO:0000259" key="3">
    <source>
        <dbReference type="PROSITE" id="PS50887"/>
    </source>
</evidence>
<organism evidence="4 5">
    <name type="scientific">Fictibacillus phosphorivorans</name>
    <dbReference type="NCBI Taxonomy" id="1221500"/>
    <lineage>
        <taxon>Bacteria</taxon>
        <taxon>Bacillati</taxon>
        <taxon>Bacillota</taxon>
        <taxon>Bacilli</taxon>
        <taxon>Bacillales</taxon>
        <taxon>Fictibacillaceae</taxon>
        <taxon>Fictibacillus</taxon>
    </lineage>
</organism>
<evidence type="ECO:0000256" key="1">
    <source>
        <dbReference type="PROSITE-ProRule" id="PRU00169"/>
    </source>
</evidence>
<dbReference type="OrthoDB" id="9759607at2"/>
<dbReference type="InterPro" id="IPR050469">
    <property type="entry name" value="Diguanylate_Cyclase"/>
</dbReference>
<accession>A0A163SFH5</accession>
<dbReference type="AlphaFoldDB" id="A0A163SFH5"/>
<keyword evidence="5" id="KW-1185">Reference proteome</keyword>
<dbReference type="PANTHER" id="PTHR45138">
    <property type="entry name" value="REGULATORY COMPONENTS OF SENSORY TRANSDUCTION SYSTEM"/>
    <property type="match status" value="1"/>
</dbReference>
<keyword evidence="1" id="KW-0597">Phosphoprotein</keyword>
<dbReference type="PROSITE" id="PS50110">
    <property type="entry name" value="RESPONSE_REGULATORY"/>
    <property type="match status" value="2"/>
</dbReference>
<protein>
    <recommendedName>
        <fullName evidence="6">Diguanylate cyclase</fullName>
    </recommendedName>
</protein>
<sequence length="534" mass="61631">MDSKLTKYQLMLEKKINQQINEWKQSESIVTNKELYQFLHTITGTAGTISLHEISNEAAKLMKTLNEADQKSWSSEDAINFLHPVTKLFASSQVSHVPNEYIQLAEQNKPLLLFVDQDIPYLIYSKEKLEKNGWAVVVSPTIEKALTMFYDLHPDCMIVSNSAELGGYELIRQVRETLAHELIPVVVTSSSTDKDQRIEAFTRGADDFMEKTLEWDEFIARIERQLKRSKSVKDSLLKDELTKVYNRKFLNDVYQRLSSEHTRHKKSFSLIMIDIDFFKKINDTYGHTAGDHVLVKFADFMRSNLRGQDVVIRYGGEEFLVLMPYTKRNEAKETASRLLEKLSQNVFAYNEHSFFVSFSAGVYEVKSPIPLAEAVRTADSALYIAKESGRGRVESAIVQTEKKRRLKVAVIDDSEVIRKMLESFFKELEVEKYELEIHAYQDGVSFFEDDWHHTNDEYLIILDGVLPKMDGIEILTKLRQYPDSSRYTILMLTARKAEGDIVRALNLGADDYLTKPFSIRELEARVKVLVQRVK</sequence>
<dbReference type="InterPro" id="IPR001789">
    <property type="entry name" value="Sig_transdc_resp-reg_receiver"/>
</dbReference>
<dbReference type="CDD" id="cd01949">
    <property type="entry name" value="GGDEF"/>
    <property type="match status" value="1"/>
</dbReference>
<dbReference type="Gene3D" id="6.10.250.690">
    <property type="match status" value="1"/>
</dbReference>
<dbReference type="FunFam" id="3.30.70.270:FF:000001">
    <property type="entry name" value="Diguanylate cyclase domain protein"/>
    <property type="match status" value="1"/>
</dbReference>
<gene>
    <name evidence="4" type="ORF">AWM68_01380</name>
</gene>
<name>A0A163SFH5_9BACL</name>
<dbReference type="SMART" id="SM00448">
    <property type="entry name" value="REC"/>
    <property type="match status" value="2"/>
</dbReference>
<dbReference type="PROSITE" id="PS50887">
    <property type="entry name" value="GGDEF"/>
    <property type="match status" value="1"/>
</dbReference>
<dbReference type="Pfam" id="PF00990">
    <property type="entry name" value="GGDEF"/>
    <property type="match status" value="1"/>
</dbReference>
<dbReference type="Proteomes" id="UP000076567">
    <property type="component" value="Unassembled WGS sequence"/>
</dbReference>
<dbReference type="InterPro" id="IPR011006">
    <property type="entry name" value="CheY-like_superfamily"/>
</dbReference>
<reference evidence="5" key="1">
    <citation type="submission" date="2016-01" db="EMBL/GenBank/DDBJ databases">
        <title>Draft genome of Chromobacterium sp. F49.</title>
        <authorList>
            <person name="Hong K.W."/>
        </authorList>
    </citation>
    <scope>NUCLEOTIDE SEQUENCE [LARGE SCALE GENOMIC DNA]</scope>
    <source>
        <strain evidence="5">P7IIIA</strain>
    </source>
</reference>
<dbReference type="InterPro" id="IPR043128">
    <property type="entry name" value="Rev_trsase/Diguanyl_cyclase"/>
</dbReference>
<dbReference type="InterPro" id="IPR000160">
    <property type="entry name" value="GGDEF_dom"/>
</dbReference>
<dbReference type="Gene3D" id="3.40.50.2300">
    <property type="match status" value="2"/>
</dbReference>
<dbReference type="Gene3D" id="3.30.70.270">
    <property type="match status" value="1"/>
</dbReference>
<dbReference type="GO" id="GO:0052621">
    <property type="term" value="F:diguanylate cyclase activity"/>
    <property type="evidence" value="ECO:0007669"/>
    <property type="project" value="TreeGrafter"/>
</dbReference>
<comment type="caution">
    <text evidence="4">The sequence shown here is derived from an EMBL/GenBank/DDBJ whole genome shotgun (WGS) entry which is preliminary data.</text>
</comment>
<dbReference type="InterPro" id="IPR029787">
    <property type="entry name" value="Nucleotide_cyclase"/>
</dbReference>
<dbReference type="EMBL" id="LRFC01000001">
    <property type="protein sequence ID" value="KZE68949.1"/>
    <property type="molecule type" value="Genomic_DNA"/>
</dbReference>
<dbReference type="PANTHER" id="PTHR45138:SF9">
    <property type="entry name" value="DIGUANYLATE CYCLASE DGCM-RELATED"/>
    <property type="match status" value="1"/>
</dbReference>
<dbReference type="GO" id="GO:0000160">
    <property type="term" value="P:phosphorelay signal transduction system"/>
    <property type="evidence" value="ECO:0007669"/>
    <property type="project" value="InterPro"/>
</dbReference>
<evidence type="ECO:0000313" key="5">
    <source>
        <dbReference type="Proteomes" id="UP000076567"/>
    </source>
</evidence>
<dbReference type="NCBIfam" id="TIGR00254">
    <property type="entry name" value="GGDEF"/>
    <property type="match status" value="1"/>
</dbReference>
<feature type="domain" description="Response regulatory" evidence="2">
    <location>
        <begin position="407"/>
        <end position="530"/>
    </location>
</feature>
<evidence type="ECO:0000313" key="4">
    <source>
        <dbReference type="EMBL" id="KZE68949.1"/>
    </source>
</evidence>
<proteinExistence type="predicted"/>
<feature type="domain" description="GGDEF" evidence="3">
    <location>
        <begin position="266"/>
        <end position="398"/>
    </location>
</feature>
<dbReference type="CDD" id="cd00156">
    <property type="entry name" value="REC"/>
    <property type="match status" value="1"/>
</dbReference>
<feature type="domain" description="Response regulatory" evidence="2">
    <location>
        <begin position="111"/>
        <end position="226"/>
    </location>
</feature>
<evidence type="ECO:0008006" key="6">
    <source>
        <dbReference type="Google" id="ProtNLM"/>
    </source>
</evidence>
<dbReference type="SMART" id="SM00267">
    <property type="entry name" value="GGDEF"/>
    <property type="match status" value="1"/>
</dbReference>
<feature type="modified residue" description="4-aspartylphosphate" evidence="1">
    <location>
        <position position="463"/>
    </location>
</feature>
<comment type="caution">
    <text evidence="1">Lacks conserved residue(s) required for the propagation of feature annotation.</text>
</comment>
<evidence type="ECO:0000259" key="2">
    <source>
        <dbReference type="PROSITE" id="PS50110"/>
    </source>
</evidence>